<gene>
    <name evidence="5" type="ORF">RM446_21260</name>
</gene>
<dbReference type="PANTHER" id="PTHR21666">
    <property type="entry name" value="PEPTIDASE-RELATED"/>
    <property type="match status" value="1"/>
</dbReference>
<dbReference type="CDD" id="cd12797">
    <property type="entry name" value="M23_peptidase"/>
    <property type="match status" value="1"/>
</dbReference>
<evidence type="ECO:0000256" key="2">
    <source>
        <dbReference type="SAM" id="MobiDB-lite"/>
    </source>
</evidence>
<dbReference type="PANTHER" id="PTHR21666:SF289">
    <property type="entry name" value="L-ALA--D-GLU ENDOPEPTIDASE"/>
    <property type="match status" value="1"/>
</dbReference>
<feature type="signal peptide" evidence="3">
    <location>
        <begin position="1"/>
        <end position="21"/>
    </location>
</feature>
<evidence type="ECO:0000259" key="4">
    <source>
        <dbReference type="Pfam" id="PF01551"/>
    </source>
</evidence>
<dbReference type="Pfam" id="PF01551">
    <property type="entry name" value="Peptidase_M23"/>
    <property type="match status" value="1"/>
</dbReference>
<dbReference type="InterPro" id="IPR016047">
    <property type="entry name" value="M23ase_b-sheet_dom"/>
</dbReference>
<evidence type="ECO:0000313" key="5">
    <source>
        <dbReference type="EMBL" id="MDT0304656.1"/>
    </source>
</evidence>
<dbReference type="Gene3D" id="2.70.70.10">
    <property type="entry name" value="Glucose Permease (Domain IIA)"/>
    <property type="match status" value="1"/>
</dbReference>
<keyword evidence="5" id="KW-0378">Hydrolase</keyword>
<evidence type="ECO:0000256" key="3">
    <source>
        <dbReference type="SAM" id="SignalP"/>
    </source>
</evidence>
<dbReference type="InterPro" id="IPR011055">
    <property type="entry name" value="Dup_hybrid_motif"/>
</dbReference>
<keyword evidence="6" id="KW-1185">Reference proteome</keyword>
<sequence>MAAGLAALVLAPAGHAAPARAQDDSWQRPLPEPVRILRPFDPPAQRWLPGHRGVDLAAGPGSAVRAAGGGRVAFAGSVAGTGVVSVDHGGLRTTYLPVVPRAEEGMRVAAGQVIASVAEAGRHCVTRPCLHWGLRSGDTYLDPLALLGVGRVRLLPGPAPRRQGRPGRKRCRGGTDRSGRAVRPGRNRRKGRTGPSERNGRPHRAYALGCARL</sequence>
<evidence type="ECO:0000313" key="6">
    <source>
        <dbReference type="Proteomes" id="UP001183226"/>
    </source>
</evidence>
<dbReference type="RefSeq" id="WP_311547159.1">
    <property type="nucleotide sequence ID" value="NZ_JAVREK010000027.1"/>
</dbReference>
<protein>
    <submittedName>
        <fullName evidence="5">M23 family metallopeptidase</fullName>
        <ecNumber evidence="5">3.4.-.-</ecNumber>
    </submittedName>
</protein>
<reference evidence="6" key="1">
    <citation type="submission" date="2023-07" db="EMBL/GenBank/DDBJ databases">
        <title>30 novel species of actinomycetes from the DSMZ collection.</title>
        <authorList>
            <person name="Nouioui I."/>
        </authorList>
    </citation>
    <scope>NUCLEOTIDE SEQUENCE [LARGE SCALE GENOMIC DNA]</scope>
    <source>
        <strain evidence="6">DSM 45055</strain>
    </source>
</reference>
<comment type="caution">
    <text evidence="5">The sequence shown here is derived from an EMBL/GenBank/DDBJ whole genome shotgun (WGS) entry which is preliminary data.</text>
</comment>
<keyword evidence="1 3" id="KW-0732">Signal</keyword>
<name>A0ABU2KZD5_9ACTN</name>
<accession>A0ABU2KZD5</accession>
<dbReference type="EC" id="3.4.-.-" evidence="5"/>
<evidence type="ECO:0000256" key="1">
    <source>
        <dbReference type="ARBA" id="ARBA00022729"/>
    </source>
</evidence>
<feature type="domain" description="M23ase beta-sheet core" evidence="4">
    <location>
        <begin position="50"/>
        <end position="143"/>
    </location>
</feature>
<organism evidence="5 6">
    <name type="scientific">Streptomonospora wellingtoniae</name>
    <dbReference type="NCBI Taxonomy" id="3075544"/>
    <lineage>
        <taxon>Bacteria</taxon>
        <taxon>Bacillati</taxon>
        <taxon>Actinomycetota</taxon>
        <taxon>Actinomycetes</taxon>
        <taxon>Streptosporangiales</taxon>
        <taxon>Nocardiopsidaceae</taxon>
        <taxon>Streptomonospora</taxon>
    </lineage>
</organism>
<feature type="compositionally biased region" description="Basic residues" evidence="2">
    <location>
        <begin position="183"/>
        <end position="192"/>
    </location>
</feature>
<dbReference type="SUPFAM" id="SSF51261">
    <property type="entry name" value="Duplicated hybrid motif"/>
    <property type="match status" value="1"/>
</dbReference>
<feature type="chain" id="PRO_5046510800" evidence="3">
    <location>
        <begin position="22"/>
        <end position="213"/>
    </location>
</feature>
<proteinExistence type="predicted"/>
<feature type="region of interest" description="Disordered" evidence="2">
    <location>
        <begin position="157"/>
        <end position="203"/>
    </location>
</feature>
<dbReference type="EMBL" id="JAVREK010000027">
    <property type="protein sequence ID" value="MDT0304656.1"/>
    <property type="molecule type" value="Genomic_DNA"/>
</dbReference>
<dbReference type="Proteomes" id="UP001183226">
    <property type="component" value="Unassembled WGS sequence"/>
</dbReference>
<dbReference type="InterPro" id="IPR050570">
    <property type="entry name" value="Cell_wall_metabolism_enzyme"/>
</dbReference>
<feature type="compositionally biased region" description="Basic residues" evidence="2">
    <location>
        <begin position="162"/>
        <end position="172"/>
    </location>
</feature>
<dbReference type="GO" id="GO:0016787">
    <property type="term" value="F:hydrolase activity"/>
    <property type="evidence" value="ECO:0007669"/>
    <property type="project" value="UniProtKB-KW"/>
</dbReference>